<dbReference type="SUPFAM" id="SSF46689">
    <property type="entry name" value="Homeodomain-like"/>
    <property type="match status" value="2"/>
</dbReference>
<dbReference type="GO" id="GO:0003700">
    <property type="term" value="F:DNA-binding transcription factor activity"/>
    <property type="evidence" value="ECO:0007669"/>
    <property type="project" value="InterPro"/>
</dbReference>
<dbReference type="InterPro" id="IPR009057">
    <property type="entry name" value="Homeodomain-like_sf"/>
</dbReference>
<dbReference type="InterPro" id="IPR050959">
    <property type="entry name" value="MarA-like"/>
</dbReference>
<name>A0A2N5PJJ8_MEDGN</name>
<keyword evidence="3" id="KW-0804">Transcription</keyword>
<dbReference type="Proteomes" id="UP000234891">
    <property type="component" value="Unassembled WGS sequence"/>
</dbReference>
<proteinExistence type="predicted"/>
<dbReference type="EMBL" id="NIHS01000001">
    <property type="protein sequence ID" value="PLT75314.1"/>
    <property type="molecule type" value="Genomic_DNA"/>
</dbReference>
<keyword evidence="1" id="KW-0805">Transcription regulation</keyword>
<gene>
    <name evidence="5" type="ORF">CDL26_01260</name>
</gene>
<dbReference type="InterPro" id="IPR018060">
    <property type="entry name" value="HTH_AraC"/>
</dbReference>
<organism evidence="5 6">
    <name type="scientific">Mediterraneibacter gnavus</name>
    <name type="common">Ruminococcus gnavus</name>
    <dbReference type="NCBI Taxonomy" id="33038"/>
    <lineage>
        <taxon>Bacteria</taxon>
        <taxon>Bacillati</taxon>
        <taxon>Bacillota</taxon>
        <taxon>Clostridia</taxon>
        <taxon>Lachnospirales</taxon>
        <taxon>Lachnospiraceae</taxon>
        <taxon>Mediterraneibacter</taxon>
    </lineage>
</organism>
<sequence>MKDVEVVQIIQNYIQAHYKDDNFNANSVCSKVGYSRRQVDRLFKKHLNKTLQEYITAVRLTKGANELLNTKKSIIEVALNSHYETHEGFSRSFYKRFHIMPSVYREKKTAIPLFIQYPISHYYALLKHKEELPMSNDLNFCMITAKKRNKRKLIYLPSKNAHDYFTYCEEIGCEWEGLLNSIPEKIEPAALIELPEKFVEIGFSKIAAGIEVPIEYDKKLPEPYKIVELPECIMLYFQSEPYENEEDFCKAIESTYVAIGKYNPTLYGYKFAYGIAPSFNFGADTSTGARLAVPALYID</sequence>
<dbReference type="SMART" id="SM00342">
    <property type="entry name" value="HTH_ARAC"/>
    <property type="match status" value="1"/>
</dbReference>
<dbReference type="GO" id="GO:0043565">
    <property type="term" value="F:sequence-specific DNA binding"/>
    <property type="evidence" value="ECO:0007669"/>
    <property type="project" value="InterPro"/>
</dbReference>
<comment type="caution">
    <text evidence="5">The sequence shown here is derived from an EMBL/GenBank/DDBJ whole genome shotgun (WGS) entry which is preliminary data.</text>
</comment>
<dbReference type="Gene3D" id="1.10.10.60">
    <property type="entry name" value="Homeodomain-like"/>
    <property type="match status" value="2"/>
</dbReference>
<dbReference type="RefSeq" id="WP_101869921.1">
    <property type="nucleotide sequence ID" value="NZ_NIHS01000001.1"/>
</dbReference>
<dbReference type="PANTHER" id="PTHR47504:SF5">
    <property type="entry name" value="RIGHT ORIGIN-BINDING PROTEIN"/>
    <property type="match status" value="1"/>
</dbReference>
<evidence type="ECO:0000256" key="1">
    <source>
        <dbReference type="ARBA" id="ARBA00023015"/>
    </source>
</evidence>
<evidence type="ECO:0000313" key="6">
    <source>
        <dbReference type="Proteomes" id="UP000234891"/>
    </source>
</evidence>
<evidence type="ECO:0000259" key="4">
    <source>
        <dbReference type="PROSITE" id="PS01124"/>
    </source>
</evidence>
<dbReference type="Pfam" id="PF12833">
    <property type="entry name" value="HTH_18"/>
    <property type="match status" value="1"/>
</dbReference>
<accession>A0A2N5PJJ8</accession>
<evidence type="ECO:0000313" key="5">
    <source>
        <dbReference type="EMBL" id="PLT75314.1"/>
    </source>
</evidence>
<feature type="domain" description="HTH araC/xylS-type" evidence="4">
    <location>
        <begin position="8"/>
        <end position="107"/>
    </location>
</feature>
<keyword evidence="2" id="KW-0238">DNA-binding</keyword>
<evidence type="ECO:0000256" key="3">
    <source>
        <dbReference type="ARBA" id="ARBA00023163"/>
    </source>
</evidence>
<reference evidence="5 6" key="1">
    <citation type="journal article" date="2017" name="Genome Med.">
        <title>A novel Ruminococcus gnavus clade enriched in inflammatory bowel disease patients.</title>
        <authorList>
            <person name="Hall A.B."/>
            <person name="Yassour M."/>
            <person name="Sauk J."/>
            <person name="Garner A."/>
            <person name="Jiang X."/>
            <person name="Arthur T."/>
            <person name="Lagoudas G.K."/>
            <person name="Vatanen T."/>
            <person name="Fornelos N."/>
            <person name="Wilson R."/>
            <person name="Bertha M."/>
            <person name="Cohen M."/>
            <person name="Garber J."/>
            <person name="Khalili H."/>
            <person name="Gevers D."/>
            <person name="Ananthakrishnan A.N."/>
            <person name="Kugathasan S."/>
            <person name="Lander E.S."/>
            <person name="Blainey P."/>
            <person name="Vlamakis H."/>
            <person name="Xavier R.J."/>
            <person name="Huttenhower C."/>
        </authorList>
    </citation>
    <scope>NUCLEOTIDE SEQUENCE [LARGE SCALE GENOMIC DNA]</scope>
    <source>
        <strain evidence="5 6">RJX1124</strain>
    </source>
</reference>
<dbReference type="PANTHER" id="PTHR47504">
    <property type="entry name" value="RIGHT ORIGIN-BINDING PROTEIN"/>
    <property type="match status" value="1"/>
</dbReference>
<dbReference type="PROSITE" id="PS01124">
    <property type="entry name" value="HTH_ARAC_FAMILY_2"/>
    <property type="match status" value="1"/>
</dbReference>
<evidence type="ECO:0000256" key="2">
    <source>
        <dbReference type="ARBA" id="ARBA00023125"/>
    </source>
</evidence>
<dbReference type="AlphaFoldDB" id="A0A2N5PJJ8"/>
<protein>
    <submittedName>
        <fullName evidence="5">AraC family transcriptional regulator</fullName>
    </submittedName>
</protein>